<feature type="signal peptide" evidence="1">
    <location>
        <begin position="1"/>
        <end position="22"/>
    </location>
</feature>
<protein>
    <recommendedName>
        <fullName evidence="4">Lipoprotein</fullName>
    </recommendedName>
</protein>
<name>A0ABN0XU20_9ACTN</name>
<evidence type="ECO:0008006" key="4">
    <source>
        <dbReference type="Google" id="ProtNLM"/>
    </source>
</evidence>
<evidence type="ECO:0000256" key="1">
    <source>
        <dbReference type="SAM" id="SignalP"/>
    </source>
</evidence>
<evidence type="ECO:0000313" key="2">
    <source>
        <dbReference type="EMBL" id="GAA0372864.1"/>
    </source>
</evidence>
<keyword evidence="3" id="KW-1185">Reference proteome</keyword>
<gene>
    <name evidence="2" type="ORF">GCM10010151_73570</name>
</gene>
<dbReference type="RefSeq" id="WP_252809100.1">
    <property type="nucleotide sequence ID" value="NZ_BAAABM010000073.1"/>
</dbReference>
<sequence length="121" mass="12800">MRSGWRLPVGVALVAVCAAGCAAGTNKGRVCKDAVTAVGSYNATLNRISPDDITGWKQAAATLATRFDALARESDDHRLSTTLRGMAAEWRGVSTKMTPRDISGMQAAVQRQPAVLDKACH</sequence>
<organism evidence="2 3">
    <name type="scientific">Actinoallomurus spadix</name>
    <dbReference type="NCBI Taxonomy" id="79912"/>
    <lineage>
        <taxon>Bacteria</taxon>
        <taxon>Bacillati</taxon>
        <taxon>Actinomycetota</taxon>
        <taxon>Actinomycetes</taxon>
        <taxon>Streptosporangiales</taxon>
        <taxon>Thermomonosporaceae</taxon>
        <taxon>Actinoallomurus</taxon>
    </lineage>
</organism>
<dbReference type="Proteomes" id="UP001501822">
    <property type="component" value="Unassembled WGS sequence"/>
</dbReference>
<proteinExistence type="predicted"/>
<evidence type="ECO:0000313" key="3">
    <source>
        <dbReference type="Proteomes" id="UP001501822"/>
    </source>
</evidence>
<reference evidence="2 3" key="1">
    <citation type="journal article" date="2019" name="Int. J. Syst. Evol. Microbiol.">
        <title>The Global Catalogue of Microorganisms (GCM) 10K type strain sequencing project: providing services to taxonomists for standard genome sequencing and annotation.</title>
        <authorList>
            <consortium name="The Broad Institute Genomics Platform"/>
            <consortium name="The Broad Institute Genome Sequencing Center for Infectious Disease"/>
            <person name="Wu L."/>
            <person name="Ma J."/>
        </authorList>
    </citation>
    <scope>NUCLEOTIDE SEQUENCE [LARGE SCALE GENOMIC DNA]</scope>
    <source>
        <strain evidence="2 3">JCM 3146</strain>
    </source>
</reference>
<keyword evidence="1" id="KW-0732">Signal</keyword>
<accession>A0ABN0XU20</accession>
<feature type="chain" id="PRO_5045238178" description="Lipoprotein" evidence="1">
    <location>
        <begin position="23"/>
        <end position="121"/>
    </location>
</feature>
<dbReference type="EMBL" id="BAAABM010000073">
    <property type="protein sequence ID" value="GAA0372864.1"/>
    <property type="molecule type" value="Genomic_DNA"/>
</dbReference>
<comment type="caution">
    <text evidence="2">The sequence shown here is derived from an EMBL/GenBank/DDBJ whole genome shotgun (WGS) entry which is preliminary data.</text>
</comment>